<dbReference type="FunFam" id="2.60.40.10:FF:000050">
    <property type="entry name" value="Titin isoform B"/>
    <property type="match status" value="5"/>
</dbReference>
<evidence type="ECO:0000256" key="10">
    <source>
        <dbReference type="ARBA" id="ARBA00023157"/>
    </source>
</evidence>
<sequence length="2874" mass="321286">MTTQAPTFTQPLQSVVALEGSAATFEVQVSGNPVPEVSWFRDGQVLSAAALPGAQISFSEGRAVLRIPAVTAAHSGRFSVRATNGAGQATSTAELLVTVETAPPTFIQRLQSMTVRQGSKVRLDVRVTGIPTPVVKFYREGAEIQSSADFQIIQDGDLYSFLITEAFPEDSGTYSVIASNSSGRATSTAELLVQGEEVAVPAKKTKTVVSTSQISQTKKEEAHFESSAMIEMQMEGGVEIQHLAHKTPPRVPGKPTSVSPPPTTVVSKVTAARHQSPSPVRHVKAPTPTPVRPGSPTSRVSVSPIRPVKSPLTTRRYVTQAADVLPPWKQEGYVAESIYTTMSTGPTYVQSFSTHAQKEQWEGSFAMQQQISGAIIKEAVEAAMIPSHTQVQVLPPTVMAGLKNLTVIEGESVTLECQISGHPTPGIMWFREDYRIESSIDFQITYEQGYARLVIREAFAEDSGRFTCTATNEAGTISTSCYLLVQVSEEIESREDLTAISDHVEVSMQERQIAAEARQETRSEVSALSESVDTGAAMAPFFVMKPAVQKLVEGGSVVFECQIGGSPKPHIYWKKSGIPLTTGYRYRVAYNKETGQCKLEISIAFSDDAGEYIVFARNQLGEASASAILLNEEAYEAYMKEHEVAYKTTAVRLEPKVGDVPPVFGNELEKQQLFIQRKVANQTQMMQSFTSEQEFQISSVEQRFMYEIECHLLKITYQKLLADDGEQMDMTISEHECVSPVFTTPVKNYKLREGMSATFHFKMTGTPLPKIAWYKDGKRIRHGDHYQIEVLKDGRASLRLPVVLPEDEGIYTALISNMKGNAVSSGKLHVELADTVVQRRYRQPETAQRIRSKSPRSTSRSPGRSPARRLDETDEAQLERLYKPVFVKKPSSFKCSEGQTARFDLKVVGRPMPETYWFHNGQQVLNDYTHKIVVKEDGTQSLIVVPAMPHDSGEWTVVAQNRAGKTSVSMTLTVEAKENLVRPQFVEKLKNISVKEGSLVELAVKAIGSPIPDIVWLKNSDIISPQKHPSIRIEGGKGEASFKISQSSGSDSAWYTATAINKAGRDTTRCKVNVEVEAMGPQPERRLIIPKGTYKAKEIAAPELEPLHLRYGQEQWEEGDLYDKEKQQKPQFKKKLTSVRLKQFGPVHFDCRLTPIGDPTMIVEWLHDGKPLEAANRLRMVNEFGYCSLDYEAAYARDSGIVTCRATNKFGVDQTSATLIVKDEKSLVEESQLPEGRRGLRIDEIERIAHEGGPTGVTGDETTEKTKPEIVLLPEPIRVLEGDTAKFRCRVTGYPTPKVNWYMNGQLIRKSKRFRLLFDGIHYLEIVDCKSYDSGDVKVLAENPEGAVEHVVKFEIQQREDFRTVLRRAPEIKPITTVQEHGRVSFEVIKPEKSSDTSQESKEVVKLRKAERVIHEKLTEESEELRSKFKRRTQEGYYEAITAVELKSRKRDESYEDMLRKRKDELLHHTKELAEAEKKREEEEHKLTIPKIKPDKIVLSPSMEAPKILERIQSQTVAQGDEVRFHCRVIGKPDPECQWFKNGVLLEKSERIYWYWPEDHVCELVIRDVSTEDSASIMVKAMNIAGETSSHAFLLIHAKQVVSFTQILEDQSAKEKDTMVTFECETNEPFVKVKWLKNNAEIFSGDKYRMHSDRKVHFMSVLTINMSDEAEYSCVITDDDHIRTTARLYVEGEPLEIVKNLENTEVPESYAGEFECEVSREDAEGTWYFENKEITPSLKYVVSSRRGRHSLSVKDVTREDQGKYTFKVGDLKTTASLKMKLRPVTLMQGLSDLTICEGDIAQLEVRFSQENVEGTWMKNGQAISATDRVHIVVDKLNYKLLIEDANKDDTGIYSFIVPNQDISTMGKLTVQAIDFLTPLKDVSSVEGTKSVFEAKITAADVSSVKWYHNDKLVIPNDRVQMVAKGSKQRLVLNRTYASDEGQYKIVVGRVDSTCKLTVQKVSIVKHMEDCVCTETQNVTFEVEVSHSGIDALWTFKTQPLKAGPKYKIESKGTHYSLTVLYAMKDEEGEYVFAAGEKASSAKLIVSGGAISRPLCDLTVAESQTAVLECEVASTSAEGKWLKNGQPVDFSDNVRSEQNGTVRSLVIDITRPQDIGEYTYQVANSKTSANLKVEAVKIKKTMKNQTVIETQEAVFSIELTHLDVKGSQWIKNGVEILPSDKYEITVDGKVHTLKIKNCNTQDESVYGFKLGKLSANSRLNVETIKVVMKPKDVKSLMGGTASFELSLSHDDIPVKWMFKNQELKPSSNIKILSERKAHKLVIQGVEESMAGEYSAVIGHLQCSAHLHVESLRVTKPMKNVEIPETQVATFECEVSHFNVPSTWLKNGVEIEISEKFGIVVQGKLHQLKIMDASTDDAAEYTFVCGNGGVSATLTVNPIQITSMLKNLSAQEKDTITFEVTVNYEGITHKWLKNGVEIRSTDRCQIRSRQLTHSLTIRNVHFGDSAEYTFAAGSAQTSAKLFVEARVIEFMKHIKDIKVTEKKKAIFECELSEPNVQVTWIKDGQELEISDRFKATTDKYLQHLMIQSIRMSDAGEYSVVAGSSISTAHLTVEGKDVHISEPAEKEIMVVEKQRATLEFEVSEDEIEGRWLRNGVEIQFSQEKRFNYVAIRMVHRLTIAETYQSDAGEYTFIAGKNRSTVNLHVNIPEPPQIIRHMEPLSVEAGKPARFSVEVTGIPQPQVSWYKNSQALSSGFKCKFQREGNEHTLLLIEVFPEDAAQYTCEARNGFGQATSSAVLNVEVSEVVSPDVGVPPSPPVIISPIRDVSVEEGESASFQCHVSGEDLNVTWYCKDKEIKPSDNLRMSHYDDSCQLEIVRVYAENEGPYSCVARNSSGMVSCSAVLRVNGQFVIFTCKSM</sequence>
<dbReference type="FunFam" id="2.60.40.10:FF:000659">
    <property type="entry name" value="titin isoform X1"/>
    <property type="match status" value="1"/>
</dbReference>
<feature type="region of interest" description="Disordered" evidence="14">
    <location>
        <begin position="271"/>
        <end position="305"/>
    </location>
</feature>
<dbReference type="InterPro" id="IPR052385">
    <property type="entry name" value="Obscurin/Obscurin-like_Reg"/>
</dbReference>
<dbReference type="GO" id="GO:0003007">
    <property type="term" value="P:heart morphogenesis"/>
    <property type="evidence" value="ECO:0007669"/>
    <property type="project" value="UniProtKB-ARBA"/>
</dbReference>
<dbReference type="SUPFAM" id="SSF48726">
    <property type="entry name" value="Immunoglobulin"/>
    <property type="match status" value="24"/>
</dbReference>
<feature type="domain" description="Ig-like" evidence="15">
    <location>
        <begin position="2483"/>
        <end position="2569"/>
    </location>
</feature>
<dbReference type="FunFam" id="2.60.40.10:FF:000714">
    <property type="entry name" value="Titin novex-3"/>
    <property type="match status" value="2"/>
</dbReference>
<dbReference type="GO" id="GO:0005634">
    <property type="term" value="C:nucleus"/>
    <property type="evidence" value="ECO:0007669"/>
    <property type="project" value="UniProtKB-SubCell"/>
</dbReference>
<feature type="coiled-coil region" evidence="13">
    <location>
        <begin position="1459"/>
        <end position="1486"/>
    </location>
</feature>
<dbReference type="FunFam" id="2.60.40.10:FF:000147">
    <property type="entry name" value="Myosin light chain kinase"/>
    <property type="match status" value="1"/>
</dbReference>
<dbReference type="PROSITE" id="PS50835">
    <property type="entry name" value="IG_LIKE"/>
    <property type="match status" value="17"/>
</dbReference>
<evidence type="ECO:0000259" key="15">
    <source>
        <dbReference type="PROSITE" id="PS50835"/>
    </source>
</evidence>
<dbReference type="Pfam" id="PF07679">
    <property type="entry name" value="I-set"/>
    <property type="match status" value="23"/>
</dbReference>
<keyword evidence="7" id="KW-0547">Nucleotide-binding</keyword>
<protein>
    <recommendedName>
        <fullName evidence="15">Ig-like domain-containing protein</fullName>
    </recommendedName>
</protein>
<feature type="domain" description="Ig-like" evidence="15">
    <location>
        <begin position="2308"/>
        <end position="2395"/>
    </location>
</feature>
<feature type="domain" description="Ig-like" evidence="15">
    <location>
        <begin position="104"/>
        <end position="192"/>
    </location>
</feature>
<dbReference type="FunFam" id="2.60.40.10:FF:001328">
    <property type="entry name" value="titin isoform X1"/>
    <property type="match status" value="1"/>
</dbReference>
<gene>
    <name evidence="16" type="ORF">AMELA_G00085550</name>
</gene>
<accession>A0A7J6AUV2</accession>
<keyword evidence="5" id="KW-0597">Phosphoprotein</keyword>
<evidence type="ECO:0000256" key="11">
    <source>
        <dbReference type="ARBA" id="ARBA00023242"/>
    </source>
</evidence>
<feature type="domain" description="Ig-like" evidence="15">
    <location>
        <begin position="1268"/>
        <end position="1355"/>
    </location>
</feature>
<dbReference type="FunFam" id="2.60.40.10:FF:000107">
    <property type="entry name" value="Myosin, light chain kinase a"/>
    <property type="match status" value="1"/>
</dbReference>
<dbReference type="FunFam" id="2.60.40.10:FF:000476">
    <property type="entry name" value="titin isoform X1"/>
    <property type="match status" value="1"/>
</dbReference>
<evidence type="ECO:0000256" key="2">
    <source>
        <dbReference type="ARBA" id="ARBA00004496"/>
    </source>
</evidence>
<keyword evidence="17" id="KW-1185">Reference proteome</keyword>
<feature type="domain" description="Ig-like" evidence="15">
    <location>
        <begin position="740"/>
        <end position="824"/>
    </location>
</feature>
<dbReference type="FunFam" id="2.60.40.10:FF:000629">
    <property type="entry name" value="Titin b"/>
    <property type="match status" value="1"/>
</dbReference>
<evidence type="ECO:0000256" key="1">
    <source>
        <dbReference type="ARBA" id="ARBA00004123"/>
    </source>
</evidence>
<comment type="similarity">
    <text evidence="3">Belongs to the protein kinase superfamily. CAMK Ser/Thr protein kinase family.</text>
</comment>
<comment type="subcellular location">
    <subcellularLocation>
        <location evidence="2">Cytoplasm</location>
    </subcellularLocation>
    <subcellularLocation>
        <location evidence="1">Nucleus</location>
    </subcellularLocation>
</comment>
<dbReference type="GO" id="GO:0031674">
    <property type="term" value="C:I band"/>
    <property type="evidence" value="ECO:0007669"/>
    <property type="project" value="UniProtKB-ARBA"/>
</dbReference>
<keyword evidence="9 13" id="KW-0175">Coiled coil</keyword>
<feature type="domain" description="Ig-like" evidence="15">
    <location>
        <begin position="884"/>
        <end position="973"/>
    </location>
</feature>
<feature type="domain" description="Ig-like" evidence="15">
    <location>
        <begin position="2773"/>
        <end position="2861"/>
    </location>
</feature>
<dbReference type="FunFam" id="2.60.40.10:FF:001430">
    <property type="entry name" value="titin isoform X1"/>
    <property type="match status" value="1"/>
</dbReference>
<dbReference type="FunFam" id="2.60.40.10:FF:001200">
    <property type="entry name" value="Titin a"/>
    <property type="match status" value="1"/>
</dbReference>
<evidence type="ECO:0000256" key="8">
    <source>
        <dbReference type="ARBA" id="ARBA00022840"/>
    </source>
</evidence>
<evidence type="ECO:0000256" key="12">
    <source>
        <dbReference type="ARBA" id="ARBA00023319"/>
    </source>
</evidence>
<comment type="caution">
    <text evidence="16">The sequence shown here is derived from an EMBL/GenBank/DDBJ whole genome shotgun (WGS) entry which is preliminary data.</text>
</comment>
<evidence type="ECO:0000313" key="16">
    <source>
        <dbReference type="EMBL" id="KAF4086614.1"/>
    </source>
</evidence>
<keyword evidence="12" id="KW-0393">Immunoglobulin domain</keyword>
<keyword evidence="6" id="KW-0677">Repeat</keyword>
<dbReference type="InterPro" id="IPR036179">
    <property type="entry name" value="Ig-like_dom_sf"/>
</dbReference>
<dbReference type="CDD" id="cd00096">
    <property type="entry name" value="Ig"/>
    <property type="match status" value="4"/>
</dbReference>
<feature type="domain" description="Ig-like" evidence="15">
    <location>
        <begin position="983"/>
        <end position="1073"/>
    </location>
</feature>
<dbReference type="InterPro" id="IPR003598">
    <property type="entry name" value="Ig_sub2"/>
</dbReference>
<evidence type="ECO:0000256" key="7">
    <source>
        <dbReference type="ARBA" id="ARBA00022741"/>
    </source>
</evidence>
<evidence type="ECO:0000256" key="13">
    <source>
        <dbReference type="SAM" id="Coils"/>
    </source>
</evidence>
<feature type="domain" description="Ig-like" evidence="15">
    <location>
        <begin position="1130"/>
        <end position="1220"/>
    </location>
</feature>
<evidence type="ECO:0000256" key="6">
    <source>
        <dbReference type="ARBA" id="ARBA00022737"/>
    </source>
</evidence>
<feature type="domain" description="Ig-like" evidence="15">
    <location>
        <begin position="396"/>
        <end position="478"/>
    </location>
</feature>
<evidence type="ECO:0000256" key="4">
    <source>
        <dbReference type="ARBA" id="ARBA00022490"/>
    </source>
</evidence>
<dbReference type="Proteomes" id="UP000593565">
    <property type="component" value="Unassembled WGS sequence"/>
</dbReference>
<dbReference type="GO" id="GO:0005524">
    <property type="term" value="F:ATP binding"/>
    <property type="evidence" value="ECO:0007669"/>
    <property type="project" value="UniProtKB-KW"/>
</dbReference>
<keyword evidence="11" id="KW-0539">Nucleus</keyword>
<feature type="domain" description="Ig-like" evidence="15">
    <location>
        <begin position="2668"/>
        <end position="2760"/>
    </location>
</feature>
<dbReference type="FunFam" id="2.60.40.10:FF:000792">
    <property type="entry name" value="titin isoform X1"/>
    <property type="match status" value="2"/>
</dbReference>
<keyword evidence="10" id="KW-1015">Disulfide bond</keyword>
<dbReference type="SMART" id="SM00409">
    <property type="entry name" value="IG"/>
    <property type="match status" value="24"/>
</dbReference>
<organism evidence="16 17">
    <name type="scientific">Ameiurus melas</name>
    <name type="common">Black bullhead</name>
    <name type="synonym">Silurus melas</name>
    <dbReference type="NCBI Taxonomy" id="219545"/>
    <lineage>
        <taxon>Eukaryota</taxon>
        <taxon>Metazoa</taxon>
        <taxon>Chordata</taxon>
        <taxon>Craniata</taxon>
        <taxon>Vertebrata</taxon>
        <taxon>Euteleostomi</taxon>
        <taxon>Actinopterygii</taxon>
        <taxon>Neopterygii</taxon>
        <taxon>Teleostei</taxon>
        <taxon>Ostariophysi</taxon>
        <taxon>Siluriformes</taxon>
        <taxon>Ictaluridae</taxon>
        <taxon>Ameiurus</taxon>
    </lineage>
</organism>
<feature type="region of interest" description="Disordered" evidence="14">
    <location>
        <begin position="843"/>
        <end position="874"/>
    </location>
</feature>
<feature type="domain" description="Ig-like" evidence="15">
    <location>
        <begin position="6"/>
        <end position="98"/>
    </location>
</feature>
<feature type="compositionally biased region" description="Low complexity" evidence="14">
    <location>
        <begin position="855"/>
        <end position="865"/>
    </location>
</feature>
<dbReference type="FunFam" id="2.60.40.10:FF:000697">
    <property type="entry name" value="titin isoform X1"/>
    <property type="match status" value="1"/>
</dbReference>
<keyword evidence="4" id="KW-0963">Cytoplasm</keyword>
<evidence type="ECO:0000256" key="5">
    <source>
        <dbReference type="ARBA" id="ARBA00022553"/>
    </source>
</evidence>
<feature type="domain" description="Ig-like" evidence="15">
    <location>
        <begin position="2059"/>
        <end position="2131"/>
    </location>
</feature>
<dbReference type="GO" id="GO:0055013">
    <property type="term" value="P:cardiac muscle cell development"/>
    <property type="evidence" value="ECO:0007669"/>
    <property type="project" value="UniProtKB-ARBA"/>
</dbReference>
<dbReference type="InterPro" id="IPR003599">
    <property type="entry name" value="Ig_sub"/>
</dbReference>
<dbReference type="PANTHER" id="PTHR35971:SF5">
    <property type="entry name" value="OBSCURIN LIKE CYTOSKELETAL ADAPTOR 1"/>
    <property type="match status" value="1"/>
</dbReference>
<evidence type="ECO:0000256" key="14">
    <source>
        <dbReference type="SAM" id="MobiDB-lite"/>
    </source>
</evidence>
<feature type="domain" description="Ig-like" evidence="15">
    <location>
        <begin position="1506"/>
        <end position="1685"/>
    </location>
</feature>
<evidence type="ECO:0000256" key="9">
    <source>
        <dbReference type="ARBA" id="ARBA00023054"/>
    </source>
</evidence>
<feature type="domain" description="Ig-like" evidence="15">
    <location>
        <begin position="1783"/>
        <end position="1871"/>
    </location>
</feature>
<dbReference type="SMART" id="SM00408">
    <property type="entry name" value="IGc2"/>
    <property type="match status" value="16"/>
</dbReference>
<dbReference type="PANTHER" id="PTHR35971">
    <property type="entry name" value="SI:DKEY-31G6.6"/>
    <property type="match status" value="1"/>
</dbReference>
<dbReference type="InterPro" id="IPR007110">
    <property type="entry name" value="Ig-like_dom"/>
</dbReference>
<proteinExistence type="inferred from homology"/>
<dbReference type="FunFam" id="2.60.40.10:FF:001382">
    <property type="entry name" value="titin isoform X1"/>
    <property type="match status" value="1"/>
</dbReference>
<feature type="domain" description="Ig-like" evidence="15">
    <location>
        <begin position="1694"/>
        <end position="1778"/>
    </location>
</feature>
<keyword evidence="8" id="KW-0067">ATP-binding</keyword>
<dbReference type="Gene3D" id="2.60.40.10">
    <property type="entry name" value="Immunoglobulins"/>
    <property type="match status" value="24"/>
</dbReference>
<name>A0A7J6AUV2_AMEME</name>
<dbReference type="InterPro" id="IPR013098">
    <property type="entry name" value="Ig_I-set"/>
</dbReference>
<dbReference type="InterPro" id="IPR013783">
    <property type="entry name" value="Ig-like_fold"/>
</dbReference>
<dbReference type="FunFam" id="2.60.40.10:FF:001213">
    <property type="entry name" value="titin isoform X1"/>
    <property type="match status" value="2"/>
</dbReference>
<evidence type="ECO:0000313" key="17">
    <source>
        <dbReference type="Proteomes" id="UP000593565"/>
    </source>
</evidence>
<dbReference type="FunFam" id="2.60.40.10:FF:000779">
    <property type="entry name" value="Titin b"/>
    <property type="match status" value="1"/>
</dbReference>
<dbReference type="FunFam" id="2.60.40.10:FF:000981">
    <property type="entry name" value="Titin a"/>
    <property type="match status" value="1"/>
</dbReference>
<reference evidence="16 17" key="1">
    <citation type="submission" date="2020-02" db="EMBL/GenBank/DDBJ databases">
        <title>A chromosome-scale genome assembly of the black bullhead catfish (Ameiurus melas).</title>
        <authorList>
            <person name="Wen M."/>
            <person name="Zham M."/>
            <person name="Cabau C."/>
            <person name="Klopp C."/>
            <person name="Donnadieu C."/>
            <person name="Roques C."/>
            <person name="Bouchez O."/>
            <person name="Lampietro C."/>
            <person name="Jouanno E."/>
            <person name="Herpin A."/>
            <person name="Louis A."/>
            <person name="Berthelot C."/>
            <person name="Parey E."/>
            <person name="Roest-Crollius H."/>
            <person name="Braasch I."/>
            <person name="Postlethwait J."/>
            <person name="Robinson-Rechavi M."/>
            <person name="Echchiki A."/>
            <person name="Begum T."/>
            <person name="Montfort J."/>
            <person name="Schartl M."/>
            <person name="Bobe J."/>
            <person name="Guiguen Y."/>
        </authorList>
    </citation>
    <scope>NUCLEOTIDE SEQUENCE [LARGE SCALE GENOMIC DNA]</scope>
    <source>
        <strain evidence="16">M_S1</strain>
        <tissue evidence="16">Blood</tissue>
    </source>
</reference>
<feature type="domain" description="Ig-like" evidence="15">
    <location>
        <begin position="540"/>
        <end position="626"/>
    </location>
</feature>
<dbReference type="EMBL" id="JAAGNN010000007">
    <property type="protein sequence ID" value="KAF4086614.1"/>
    <property type="molecule type" value="Genomic_DNA"/>
</dbReference>
<evidence type="ECO:0000256" key="3">
    <source>
        <dbReference type="ARBA" id="ARBA00006692"/>
    </source>
</evidence>